<evidence type="ECO:0000313" key="3">
    <source>
        <dbReference type="EMBL" id="CAK0882510.1"/>
    </source>
</evidence>
<evidence type="ECO:0000256" key="1">
    <source>
        <dbReference type="SAM" id="MobiDB-lite"/>
    </source>
</evidence>
<feature type="non-terminal residue" evidence="3">
    <location>
        <position position="1"/>
    </location>
</feature>
<feature type="domain" description="PDZ" evidence="2">
    <location>
        <begin position="281"/>
        <end position="364"/>
    </location>
</feature>
<feature type="region of interest" description="Disordered" evidence="1">
    <location>
        <begin position="36"/>
        <end position="183"/>
    </location>
</feature>
<feature type="non-terminal residue" evidence="3">
    <location>
        <position position="441"/>
    </location>
</feature>
<dbReference type="Gene3D" id="2.30.42.10">
    <property type="match status" value="1"/>
</dbReference>
<dbReference type="InterPro" id="IPR001478">
    <property type="entry name" value="PDZ"/>
</dbReference>
<feature type="compositionally biased region" description="Low complexity" evidence="1">
    <location>
        <begin position="118"/>
        <end position="149"/>
    </location>
</feature>
<dbReference type="InterPro" id="IPR036034">
    <property type="entry name" value="PDZ_sf"/>
</dbReference>
<dbReference type="EMBL" id="CAUYUJ010018300">
    <property type="protein sequence ID" value="CAK0882510.1"/>
    <property type="molecule type" value="Genomic_DNA"/>
</dbReference>
<keyword evidence="4" id="KW-1185">Reference proteome</keyword>
<accession>A0ABN9W8I0</accession>
<organism evidence="3 4">
    <name type="scientific">Prorocentrum cordatum</name>
    <dbReference type="NCBI Taxonomy" id="2364126"/>
    <lineage>
        <taxon>Eukaryota</taxon>
        <taxon>Sar</taxon>
        <taxon>Alveolata</taxon>
        <taxon>Dinophyceae</taxon>
        <taxon>Prorocentrales</taxon>
        <taxon>Prorocentraceae</taxon>
        <taxon>Prorocentrum</taxon>
    </lineage>
</organism>
<evidence type="ECO:0000259" key="2">
    <source>
        <dbReference type="PROSITE" id="PS50106"/>
    </source>
</evidence>
<sequence>GRGAAEAFREAEGCGQPGVEHYMRRRDGMPLGIDVMQPPGGGFGGGGRDGDFSGGPGAGPLVGRPEGPPQGAPQGRGPAGGVQRMPLPPGLLAGGGGAADVGGQQQHQQPPPAQPVRGAAKGAAPKGSGAARHPAQQPAGGLGGQLAAQHMSLGPAGQTGPRGGAQEGGQIPYLGQRAPLPQDRGVQKGGNNCSVNNGTGKGCGLAGTRAAPMDGVGGRPPQQQQHHAKQMPAQPPANMPLQQAQVLTQAGPSAVSVPPDLADRLAQTTGQGRGRSTFTFEMIIDRNSSTRLGIDVILAHGGTTACEGLLVERISEGGSVDLWNQQSTQPYVMRRGDIILEVNGISQNPPRMAREFSHGETSEIRFTVQRLREPARQGAIEQLLPGAPAAEEALADREIMAAEQALDLREVFVRHREGRTSAEFGAEVGEAEPEAEQGTVE</sequence>
<reference evidence="3" key="1">
    <citation type="submission" date="2023-10" db="EMBL/GenBank/DDBJ databases">
        <authorList>
            <person name="Chen Y."/>
            <person name="Shah S."/>
            <person name="Dougan E. K."/>
            <person name="Thang M."/>
            <person name="Chan C."/>
        </authorList>
    </citation>
    <scope>NUCLEOTIDE SEQUENCE [LARGE SCALE GENOMIC DNA]</scope>
</reference>
<comment type="caution">
    <text evidence="3">The sequence shown here is derived from an EMBL/GenBank/DDBJ whole genome shotgun (WGS) entry which is preliminary data.</text>
</comment>
<name>A0ABN9W8I0_9DINO</name>
<feature type="region of interest" description="Disordered" evidence="1">
    <location>
        <begin position="419"/>
        <end position="441"/>
    </location>
</feature>
<proteinExistence type="predicted"/>
<protein>
    <recommendedName>
        <fullName evidence="2">PDZ domain-containing protein</fullName>
    </recommendedName>
</protein>
<gene>
    <name evidence="3" type="ORF">PCOR1329_LOCUS64992</name>
</gene>
<feature type="region of interest" description="Disordered" evidence="1">
    <location>
        <begin position="204"/>
        <end position="237"/>
    </location>
</feature>
<evidence type="ECO:0000313" key="4">
    <source>
        <dbReference type="Proteomes" id="UP001189429"/>
    </source>
</evidence>
<feature type="compositionally biased region" description="Gly residues" evidence="1">
    <location>
        <begin position="39"/>
        <end position="60"/>
    </location>
</feature>
<dbReference type="Proteomes" id="UP001189429">
    <property type="component" value="Unassembled WGS sequence"/>
</dbReference>
<dbReference type="PROSITE" id="PS50106">
    <property type="entry name" value="PDZ"/>
    <property type="match status" value="1"/>
</dbReference>